<keyword evidence="3" id="KW-1185">Reference proteome</keyword>
<protein>
    <recommendedName>
        <fullName evidence="1">Uncharacterized 8.8 kDa protein in frd-Gp32 intergenic region</fullName>
    </recommendedName>
</protein>
<evidence type="ECO:0000313" key="2">
    <source>
        <dbReference type="EMBL" id="AHY25357.1"/>
    </source>
</evidence>
<dbReference type="KEGG" id="vg:19484994"/>
<dbReference type="GeneID" id="19484994"/>
<dbReference type="RefSeq" id="YP_009030158.1">
    <property type="nucleotide sequence ID" value="NC_024121.1"/>
</dbReference>
<name>A0A023W6I6_9CAUD</name>
<sequence length="76" mass="8682">MILANVEIQSYDLDHTKETLDSARISYNVEPFSNCWLFDIVGTPEAVEKWMKEEFLVGMDAETAAEFMADIVYIGE</sequence>
<accession>A0A023W6I6</accession>
<dbReference type="InterPro" id="IPR008765">
    <property type="entry name" value="Phage_T4_Frd3"/>
</dbReference>
<reference evidence="2 3" key="1">
    <citation type="submission" date="2014-01" db="EMBL/GenBank/DDBJ databases">
        <authorList>
            <person name="Zhang G."/>
            <person name="Jin J."/>
            <person name="Li Z.J."/>
            <person name="Wang S.W."/>
            <person name="Chen S.J."/>
            <person name="Wang S.M."/>
            <person name="Wang X.T."/>
            <person name="Li Y.H."/>
            <person name="Wang J."/>
            <person name="Yang C.K."/>
            <person name="Wang L."/>
        </authorList>
    </citation>
    <scope>NUCLEOTIDE SEQUENCE [LARGE SCALE GENOMIC DNA]</scope>
</reference>
<dbReference type="EMBL" id="KJ025957">
    <property type="protein sequence ID" value="AHY25357.1"/>
    <property type="molecule type" value="Genomic_DNA"/>
</dbReference>
<gene>
    <name evidence="2" type="ORF">PS2_111</name>
</gene>
<organism evidence="2 3">
    <name type="scientific">Serratia phage PS2</name>
    <dbReference type="NCBI Taxonomy" id="1481112"/>
    <lineage>
        <taxon>Viruses</taxon>
        <taxon>Duplodnaviria</taxon>
        <taxon>Heunggongvirae</taxon>
        <taxon>Uroviricota</taxon>
        <taxon>Caudoviricetes</taxon>
        <taxon>Muldoonvirus</taxon>
        <taxon>Muldoonvirus PS2</taxon>
    </lineage>
</organism>
<proteinExistence type="predicted"/>
<evidence type="ECO:0000313" key="3">
    <source>
        <dbReference type="Proteomes" id="UP000024445"/>
    </source>
</evidence>
<evidence type="ECO:0000256" key="1">
    <source>
        <dbReference type="ARBA" id="ARBA00015064"/>
    </source>
</evidence>
<dbReference type="Proteomes" id="UP000024445">
    <property type="component" value="Segment"/>
</dbReference>
<dbReference type="Pfam" id="PF05798">
    <property type="entry name" value="Phage_FRD3"/>
    <property type="match status" value="1"/>
</dbReference>